<evidence type="ECO:0000313" key="11">
    <source>
        <dbReference type="Proteomes" id="UP000756346"/>
    </source>
</evidence>
<evidence type="ECO:0000256" key="7">
    <source>
        <dbReference type="RuleBase" id="RU003346"/>
    </source>
</evidence>
<feature type="transmembrane region" description="Helical" evidence="8">
    <location>
        <begin position="71"/>
        <end position="89"/>
    </location>
</feature>
<keyword evidence="3 7" id="KW-0813">Transport</keyword>
<sequence length="539" mass="59719">MAGGTSIWFSKDAKTDPKEIFNLRLLYLVITVAWAGAFYGFDQGNIGGILVLPSFKHSFGLNAANTVDRKGTIAAMLSAGASVGAILAWPTSDILGRKWSVFFWGVVFVIGAAMQMISNYEVLLAGRFLGGLGVGASSMLSPQFLAENSPRSIRGSLVATYNLMIVTCLALAFWINYGVSLWQVDASDESQWRTSMAIQLIPGALMCIMIPFALETPRYLVNHGKSERALDNLSKLRKLPKVHPYVQIEYQEMEAQAQSEQEVRQGHSIWAVLQDIFLNASNRRRLFLAVMIFLFHKLTGTDTLNYYAPSVFAMIGIQGNSTTLLATGVYGIVKVVTTLFYVGYLVDRVGRRIPLLVGATIQASCMLYLGLYIRFAGVGATTTSGGTPAGGIVGVIAIYLYAFGWSFGHSVACYVVAAEIFPTRIRSLCMAFCFFVNWIVDYGITTASPRMLAEMAWGTFLLFAMLTYLGVVFIFFCLPEMKGRSLESMDDLFSRSIWTMWRHAYPTEEEKVRRDVQDMMRLGQEEKAEVTASHVEQVR</sequence>
<feature type="transmembrane region" description="Helical" evidence="8">
    <location>
        <begin position="124"/>
        <end position="145"/>
    </location>
</feature>
<feature type="transmembrane region" description="Helical" evidence="8">
    <location>
        <begin position="101"/>
        <end position="118"/>
    </location>
</feature>
<dbReference type="GO" id="GO:0016020">
    <property type="term" value="C:membrane"/>
    <property type="evidence" value="ECO:0007669"/>
    <property type="project" value="UniProtKB-SubCell"/>
</dbReference>
<dbReference type="InterPro" id="IPR050360">
    <property type="entry name" value="MFS_Sugar_Transporters"/>
</dbReference>
<protein>
    <submittedName>
        <fullName evidence="10">Sugar transporter</fullName>
    </submittedName>
</protein>
<dbReference type="InterPro" id="IPR005829">
    <property type="entry name" value="Sugar_transporter_CS"/>
</dbReference>
<dbReference type="AlphaFoldDB" id="A0A9P8XX08"/>
<keyword evidence="4 8" id="KW-0812">Transmembrane</keyword>
<feature type="transmembrane region" description="Helical" evidence="8">
    <location>
        <begin position="353"/>
        <end position="373"/>
    </location>
</feature>
<feature type="domain" description="Major facilitator superfamily (MFS) profile" evidence="9">
    <location>
        <begin position="28"/>
        <end position="482"/>
    </location>
</feature>
<gene>
    <name evidence="10" type="ORF">B0I36DRAFT_297138</name>
</gene>
<dbReference type="EMBL" id="JAGTJQ010000010">
    <property type="protein sequence ID" value="KAH7021471.1"/>
    <property type="molecule type" value="Genomic_DNA"/>
</dbReference>
<proteinExistence type="inferred from homology"/>
<evidence type="ECO:0000256" key="5">
    <source>
        <dbReference type="ARBA" id="ARBA00022989"/>
    </source>
</evidence>
<dbReference type="FunFam" id="1.20.1250.20:FF:000134">
    <property type="entry name" value="MFS sugar transporter protein"/>
    <property type="match status" value="1"/>
</dbReference>
<feature type="transmembrane region" description="Helical" evidence="8">
    <location>
        <begin position="286"/>
        <end position="308"/>
    </location>
</feature>
<keyword evidence="6 8" id="KW-0472">Membrane</keyword>
<dbReference type="PRINTS" id="PR00171">
    <property type="entry name" value="SUGRTRNSPORT"/>
</dbReference>
<dbReference type="PANTHER" id="PTHR48022:SF8">
    <property type="entry name" value="MAJOR FACILITATOR SUPERFAMILY (MFS) PROFILE DOMAIN-CONTAINING PROTEIN-RELATED"/>
    <property type="match status" value="1"/>
</dbReference>
<dbReference type="GeneID" id="70181456"/>
<keyword evidence="5 8" id="KW-1133">Transmembrane helix</keyword>
<feature type="transmembrane region" description="Helical" evidence="8">
    <location>
        <begin position="196"/>
        <end position="214"/>
    </location>
</feature>
<dbReference type="InterPro" id="IPR003663">
    <property type="entry name" value="Sugar/inositol_transpt"/>
</dbReference>
<dbReference type="PANTHER" id="PTHR48022">
    <property type="entry name" value="PLASTIDIC GLUCOSE TRANSPORTER 4"/>
    <property type="match status" value="1"/>
</dbReference>
<dbReference type="InterPro" id="IPR020846">
    <property type="entry name" value="MFS_dom"/>
</dbReference>
<name>A0A9P8XX08_9PEZI</name>
<feature type="transmembrane region" description="Helical" evidence="8">
    <location>
        <begin position="393"/>
        <end position="416"/>
    </location>
</feature>
<feature type="transmembrane region" description="Helical" evidence="8">
    <location>
        <begin position="21"/>
        <end position="41"/>
    </location>
</feature>
<evidence type="ECO:0000256" key="6">
    <source>
        <dbReference type="ARBA" id="ARBA00023136"/>
    </source>
</evidence>
<feature type="transmembrane region" description="Helical" evidence="8">
    <location>
        <begin position="328"/>
        <end position="346"/>
    </location>
</feature>
<comment type="caution">
    <text evidence="10">The sequence shown here is derived from an EMBL/GenBank/DDBJ whole genome shotgun (WGS) entry which is preliminary data.</text>
</comment>
<keyword evidence="11" id="KW-1185">Reference proteome</keyword>
<dbReference type="InterPro" id="IPR036259">
    <property type="entry name" value="MFS_trans_sf"/>
</dbReference>
<feature type="transmembrane region" description="Helical" evidence="8">
    <location>
        <begin position="457"/>
        <end position="478"/>
    </location>
</feature>
<keyword evidence="10" id="KW-0762">Sugar transport</keyword>
<evidence type="ECO:0000256" key="3">
    <source>
        <dbReference type="ARBA" id="ARBA00022448"/>
    </source>
</evidence>
<feature type="transmembrane region" description="Helical" evidence="8">
    <location>
        <begin position="428"/>
        <end position="445"/>
    </location>
</feature>
<comment type="similarity">
    <text evidence="2 7">Belongs to the major facilitator superfamily. Sugar transporter (TC 2.A.1.1) family.</text>
</comment>
<reference evidence="10" key="1">
    <citation type="journal article" date="2021" name="Nat. Commun.">
        <title>Genetic determinants of endophytism in the Arabidopsis root mycobiome.</title>
        <authorList>
            <person name="Mesny F."/>
            <person name="Miyauchi S."/>
            <person name="Thiergart T."/>
            <person name="Pickel B."/>
            <person name="Atanasova L."/>
            <person name="Karlsson M."/>
            <person name="Huettel B."/>
            <person name="Barry K.W."/>
            <person name="Haridas S."/>
            <person name="Chen C."/>
            <person name="Bauer D."/>
            <person name="Andreopoulos W."/>
            <person name="Pangilinan J."/>
            <person name="LaButti K."/>
            <person name="Riley R."/>
            <person name="Lipzen A."/>
            <person name="Clum A."/>
            <person name="Drula E."/>
            <person name="Henrissat B."/>
            <person name="Kohler A."/>
            <person name="Grigoriev I.V."/>
            <person name="Martin F.M."/>
            <person name="Hacquard S."/>
        </authorList>
    </citation>
    <scope>NUCLEOTIDE SEQUENCE</scope>
    <source>
        <strain evidence="10">MPI-CAGE-CH-0230</strain>
    </source>
</reference>
<accession>A0A9P8XX08</accession>
<organism evidence="10 11">
    <name type="scientific">Microdochium trichocladiopsis</name>
    <dbReference type="NCBI Taxonomy" id="1682393"/>
    <lineage>
        <taxon>Eukaryota</taxon>
        <taxon>Fungi</taxon>
        <taxon>Dikarya</taxon>
        <taxon>Ascomycota</taxon>
        <taxon>Pezizomycotina</taxon>
        <taxon>Sordariomycetes</taxon>
        <taxon>Xylariomycetidae</taxon>
        <taxon>Xylariales</taxon>
        <taxon>Microdochiaceae</taxon>
        <taxon>Microdochium</taxon>
    </lineage>
</organism>
<dbReference type="RefSeq" id="XP_046007672.1">
    <property type="nucleotide sequence ID" value="XM_046151910.1"/>
</dbReference>
<dbReference type="PROSITE" id="PS50850">
    <property type="entry name" value="MFS"/>
    <property type="match status" value="1"/>
</dbReference>
<dbReference type="InterPro" id="IPR005828">
    <property type="entry name" value="MFS_sugar_transport-like"/>
</dbReference>
<evidence type="ECO:0000256" key="4">
    <source>
        <dbReference type="ARBA" id="ARBA00022692"/>
    </source>
</evidence>
<evidence type="ECO:0000256" key="8">
    <source>
        <dbReference type="SAM" id="Phobius"/>
    </source>
</evidence>
<dbReference type="NCBIfam" id="TIGR00879">
    <property type="entry name" value="SP"/>
    <property type="match status" value="1"/>
</dbReference>
<dbReference type="OrthoDB" id="5296287at2759"/>
<evidence type="ECO:0000259" key="9">
    <source>
        <dbReference type="PROSITE" id="PS50850"/>
    </source>
</evidence>
<dbReference type="SUPFAM" id="SSF103473">
    <property type="entry name" value="MFS general substrate transporter"/>
    <property type="match status" value="1"/>
</dbReference>
<dbReference type="Gene3D" id="1.20.1250.20">
    <property type="entry name" value="MFS general substrate transporter like domains"/>
    <property type="match status" value="1"/>
</dbReference>
<dbReference type="PROSITE" id="PS00217">
    <property type="entry name" value="SUGAR_TRANSPORT_2"/>
    <property type="match status" value="1"/>
</dbReference>
<dbReference type="GO" id="GO:0005351">
    <property type="term" value="F:carbohydrate:proton symporter activity"/>
    <property type="evidence" value="ECO:0007669"/>
    <property type="project" value="TreeGrafter"/>
</dbReference>
<evidence type="ECO:0000256" key="1">
    <source>
        <dbReference type="ARBA" id="ARBA00004141"/>
    </source>
</evidence>
<feature type="transmembrane region" description="Helical" evidence="8">
    <location>
        <begin position="157"/>
        <end position="176"/>
    </location>
</feature>
<evidence type="ECO:0000313" key="10">
    <source>
        <dbReference type="EMBL" id="KAH7021471.1"/>
    </source>
</evidence>
<dbReference type="Proteomes" id="UP000756346">
    <property type="component" value="Unassembled WGS sequence"/>
</dbReference>
<comment type="subcellular location">
    <subcellularLocation>
        <location evidence="1">Membrane</location>
        <topology evidence="1">Multi-pass membrane protein</topology>
    </subcellularLocation>
</comment>
<evidence type="ECO:0000256" key="2">
    <source>
        <dbReference type="ARBA" id="ARBA00010992"/>
    </source>
</evidence>
<dbReference type="PROSITE" id="PS00216">
    <property type="entry name" value="SUGAR_TRANSPORT_1"/>
    <property type="match status" value="1"/>
</dbReference>
<dbReference type="Pfam" id="PF00083">
    <property type="entry name" value="Sugar_tr"/>
    <property type="match status" value="1"/>
</dbReference>